<name>A0ABP5DFZ8_9ACTN</name>
<accession>A0ABP5DFZ8</accession>
<evidence type="ECO:0000313" key="2">
    <source>
        <dbReference type="EMBL" id="GAA1978436.1"/>
    </source>
</evidence>
<protein>
    <submittedName>
        <fullName evidence="2">Uncharacterized protein</fullName>
    </submittedName>
</protein>
<feature type="region of interest" description="Disordered" evidence="1">
    <location>
        <begin position="17"/>
        <end position="44"/>
    </location>
</feature>
<organism evidence="2 3">
    <name type="scientific">Catenulispora subtropica</name>
    <dbReference type="NCBI Taxonomy" id="450798"/>
    <lineage>
        <taxon>Bacteria</taxon>
        <taxon>Bacillati</taxon>
        <taxon>Actinomycetota</taxon>
        <taxon>Actinomycetes</taxon>
        <taxon>Catenulisporales</taxon>
        <taxon>Catenulisporaceae</taxon>
        <taxon>Catenulispora</taxon>
    </lineage>
</organism>
<dbReference type="EMBL" id="BAAAQM010000025">
    <property type="protein sequence ID" value="GAA1978436.1"/>
    <property type="molecule type" value="Genomic_DNA"/>
</dbReference>
<comment type="caution">
    <text evidence="2">The sequence shown here is derived from an EMBL/GenBank/DDBJ whole genome shotgun (WGS) entry which is preliminary data.</text>
</comment>
<sequence>MPPPLAENPMEVLFQVSPAGGAPKELQGDRTRGPELGEASFDPHAVPDLHAVSIHGADRVDEGGAALVSHLFRTPSPAAE</sequence>
<keyword evidence="3" id="KW-1185">Reference proteome</keyword>
<reference evidence="3" key="1">
    <citation type="journal article" date="2019" name="Int. J. Syst. Evol. Microbiol.">
        <title>The Global Catalogue of Microorganisms (GCM) 10K type strain sequencing project: providing services to taxonomists for standard genome sequencing and annotation.</title>
        <authorList>
            <consortium name="The Broad Institute Genomics Platform"/>
            <consortium name="The Broad Institute Genome Sequencing Center for Infectious Disease"/>
            <person name="Wu L."/>
            <person name="Ma J."/>
        </authorList>
    </citation>
    <scope>NUCLEOTIDE SEQUENCE [LARGE SCALE GENOMIC DNA]</scope>
    <source>
        <strain evidence="3">JCM 16013</strain>
    </source>
</reference>
<gene>
    <name evidence="2" type="ORF">GCM10009838_44030</name>
</gene>
<proteinExistence type="predicted"/>
<dbReference type="Proteomes" id="UP001499854">
    <property type="component" value="Unassembled WGS sequence"/>
</dbReference>
<evidence type="ECO:0000256" key="1">
    <source>
        <dbReference type="SAM" id="MobiDB-lite"/>
    </source>
</evidence>
<evidence type="ECO:0000313" key="3">
    <source>
        <dbReference type="Proteomes" id="UP001499854"/>
    </source>
</evidence>
<feature type="compositionally biased region" description="Basic and acidic residues" evidence="1">
    <location>
        <begin position="26"/>
        <end position="35"/>
    </location>
</feature>